<evidence type="ECO:0000313" key="1">
    <source>
        <dbReference type="EMBL" id="KAL1490603.1"/>
    </source>
</evidence>
<gene>
    <name evidence="1" type="ORF">ABEB36_013268</name>
</gene>
<dbReference type="EMBL" id="JBDJPC010000010">
    <property type="protein sequence ID" value="KAL1490603.1"/>
    <property type="molecule type" value="Genomic_DNA"/>
</dbReference>
<dbReference type="Proteomes" id="UP001566132">
    <property type="component" value="Unassembled WGS sequence"/>
</dbReference>
<organism evidence="1 2">
    <name type="scientific">Hypothenemus hampei</name>
    <name type="common">Coffee berry borer</name>
    <dbReference type="NCBI Taxonomy" id="57062"/>
    <lineage>
        <taxon>Eukaryota</taxon>
        <taxon>Metazoa</taxon>
        <taxon>Ecdysozoa</taxon>
        <taxon>Arthropoda</taxon>
        <taxon>Hexapoda</taxon>
        <taxon>Insecta</taxon>
        <taxon>Pterygota</taxon>
        <taxon>Neoptera</taxon>
        <taxon>Endopterygota</taxon>
        <taxon>Coleoptera</taxon>
        <taxon>Polyphaga</taxon>
        <taxon>Cucujiformia</taxon>
        <taxon>Curculionidae</taxon>
        <taxon>Scolytinae</taxon>
        <taxon>Hypothenemus</taxon>
    </lineage>
</organism>
<name>A0ABD1E7Q8_HYPHA</name>
<comment type="caution">
    <text evidence="1">The sequence shown here is derived from an EMBL/GenBank/DDBJ whole genome shotgun (WGS) entry which is preliminary data.</text>
</comment>
<dbReference type="AlphaFoldDB" id="A0ABD1E7Q8"/>
<keyword evidence="2" id="KW-1185">Reference proteome</keyword>
<evidence type="ECO:0000313" key="2">
    <source>
        <dbReference type="Proteomes" id="UP001566132"/>
    </source>
</evidence>
<accession>A0ABD1E7Q8</accession>
<proteinExistence type="predicted"/>
<reference evidence="1 2" key="1">
    <citation type="submission" date="2024-05" db="EMBL/GenBank/DDBJ databases">
        <title>Genetic variation in Jamaican populations of the coffee berry borer (Hypothenemus hampei).</title>
        <authorList>
            <person name="Errbii M."/>
            <person name="Myrie A."/>
        </authorList>
    </citation>
    <scope>NUCLEOTIDE SEQUENCE [LARGE SCALE GENOMIC DNA]</scope>
    <source>
        <strain evidence="1">JA-Hopewell-2020-01-JO</strain>
        <tissue evidence="1">Whole body</tissue>
    </source>
</reference>
<protein>
    <submittedName>
        <fullName evidence="1">Uncharacterized protein</fullName>
    </submittedName>
</protein>
<sequence length="120" mass="13536">MGTKVAKEINNPDLDGKDFSGVMGIVIDARIQNGEGFKIRVILTPIPRVIMGILKFRHCLELGTNYREENWLLKRPSSDELGGSSSADRARNFYVKLTVLESSVYRTLMQPRFSAKSINF</sequence>